<dbReference type="InterPro" id="IPR041561">
    <property type="entry name" value="PglD_N"/>
</dbReference>
<dbReference type="Gene3D" id="3.40.50.20">
    <property type="match status" value="1"/>
</dbReference>
<dbReference type="Pfam" id="PF17836">
    <property type="entry name" value="PglD_N"/>
    <property type="match status" value="1"/>
</dbReference>
<name>A0A934KZU6_9FLAO</name>
<feature type="binding site" evidence="2">
    <location>
        <begin position="32"/>
        <end position="33"/>
    </location>
    <ligand>
        <name>substrate</name>
    </ligand>
</feature>
<reference evidence="4 5" key="1">
    <citation type="submission" date="2020-09" db="EMBL/GenBank/DDBJ databases">
        <title>Draft genome of Gelidibacter salicanalis PAMC21136.</title>
        <authorList>
            <person name="Park H."/>
        </authorList>
    </citation>
    <scope>NUCLEOTIDE SEQUENCE [LARGE SCALE GENOMIC DNA]</scope>
    <source>
        <strain evidence="4 5">PAMC21136</strain>
    </source>
</reference>
<dbReference type="InterPro" id="IPR050179">
    <property type="entry name" value="Trans_hexapeptide_repeat"/>
</dbReference>
<feature type="binding site" evidence="2">
    <location>
        <position position="168"/>
    </location>
    <ligand>
        <name>acetyl-CoA</name>
        <dbReference type="ChEBI" id="CHEBI:57288"/>
    </ligand>
</feature>
<sequence length="221" mass="24173">MKKAIIIGAGTHGQIYASYLKEAGVDVIGFIDDDDSFYNKKVIGIKVLGKYEDLFNSELKDLITDVYCPIGDNFVRQDYLSSLKKEGYNTPSFVHRTVCVGPDVTLGEAHYMLPGNYIMPHTTIGDYFMVNMGTTIGHHVKIKNGVFMSSGIHIGASLEINDMAYFGIGSIVKTGVQRIGVNSLIGAGSVIFKDVPDYAVMAGNPARVIKLKEINEKTTNH</sequence>
<evidence type="ECO:0000313" key="5">
    <source>
        <dbReference type="Proteomes" id="UP000662373"/>
    </source>
</evidence>
<dbReference type="Gene3D" id="2.160.10.10">
    <property type="entry name" value="Hexapeptide repeat proteins"/>
    <property type="match status" value="1"/>
</dbReference>
<dbReference type="AlphaFoldDB" id="A0A934KZU6"/>
<dbReference type="SUPFAM" id="SSF51161">
    <property type="entry name" value="Trimeric LpxA-like enzymes"/>
    <property type="match status" value="1"/>
</dbReference>
<feature type="binding site" evidence="2">
    <location>
        <position position="71"/>
    </location>
    <ligand>
        <name>substrate</name>
    </ligand>
</feature>
<dbReference type="NCBIfam" id="TIGR03570">
    <property type="entry name" value="NeuD_NnaD"/>
    <property type="match status" value="1"/>
</dbReference>
<evidence type="ECO:0000256" key="2">
    <source>
        <dbReference type="PIRSR" id="PIRSR620019-2"/>
    </source>
</evidence>
<evidence type="ECO:0000259" key="3">
    <source>
        <dbReference type="Pfam" id="PF17836"/>
    </source>
</evidence>
<dbReference type="PANTHER" id="PTHR43300">
    <property type="entry name" value="ACETYLTRANSFERASE"/>
    <property type="match status" value="1"/>
</dbReference>
<accession>A0A934KZU6</accession>
<dbReference type="EMBL" id="JAEHJZ010000052">
    <property type="protein sequence ID" value="MBJ7882700.1"/>
    <property type="molecule type" value="Genomic_DNA"/>
</dbReference>
<evidence type="ECO:0000256" key="1">
    <source>
        <dbReference type="ARBA" id="ARBA00007274"/>
    </source>
</evidence>
<dbReference type="InterPro" id="IPR011004">
    <property type="entry name" value="Trimer_LpxA-like_sf"/>
</dbReference>
<keyword evidence="5" id="KW-1185">Reference proteome</keyword>
<comment type="caution">
    <text evidence="4">The sequence shown here is derived from an EMBL/GenBank/DDBJ whole genome shotgun (WGS) entry which is preliminary data.</text>
</comment>
<protein>
    <submittedName>
        <fullName evidence="4">NeuD/PglB/VioB family sugar acetyltransferase</fullName>
    </submittedName>
</protein>
<feature type="domain" description="PglD N-terminal" evidence="3">
    <location>
        <begin position="4"/>
        <end position="81"/>
    </location>
</feature>
<gene>
    <name evidence="4" type="ORF">JEM65_18860</name>
</gene>
<organism evidence="4 5">
    <name type="scientific">Gelidibacter salicanalis</name>
    <dbReference type="NCBI Taxonomy" id="291193"/>
    <lineage>
        <taxon>Bacteria</taxon>
        <taxon>Pseudomonadati</taxon>
        <taxon>Bacteroidota</taxon>
        <taxon>Flavobacteriia</taxon>
        <taxon>Flavobacteriales</taxon>
        <taxon>Flavobacteriaceae</taxon>
        <taxon>Gelidibacter</taxon>
    </lineage>
</organism>
<proteinExistence type="inferred from homology"/>
<evidence type="ECO:0000313" key="4">
    <source>
        <dbReference type="EMBL" id="MBJ7882700.1"/>
    </source>
</evidence>
<dbReference type="RefSeq" id="WP_199602965.1">
    <property type="nucleotide sequence ID" value="NZ_JAEHJZ010000052.1"/>
</dbReference>
<dbReference type="InterPro" id="IPR020019">
    <property type="entry name" value="AcTrfase_PglD-like"/>
</dbReference>
<dbReference type="CDD" id="cd03360">
    <property type="entry name" value="LbH_AT_putative"/>
    <property type="match status" value="1"/>
</dbReference>
<comment type="similarity">
    <text evidence="1">Belongs to the transferase hexapeptide repeat family.</text>
</comment>
<dbReference type="Proteomes" id="UP000662373">
    <property type="component" value="Unassembled WGS sequence"/>
</dbReference>
<dbReference type="PANTHER" id="PTHR43300:SF7">
    <property type="entry name" value="UDP-N-ACETYLBACILLOSAMINE N-ACETYLTRANSFERASE"/>
    <property type="match status" value="1"/>
</dbReference>